<dbReference type="GeneTree" id="ENSGT00390000005182"/>
<dbReference type="GO" id="GO:0006260">
    <property type="term" value="P:DNA replication"/>
    <property type="evidence" value="ECO:0007669"/>
    <property type="project" value="TreeGrafter"/>
</dbReference>
<accession>A0A3B5LH72</accession>
<proteinExistence type="predicted"/>
<dbReference type="Proteomes" id="UP000261380">
    <property type="component" value="Unplaced"/>
</dbReference>
<evidence type="ECO:0000313" key="2">
    <source>
        <dbReference type="Proteomes" id="UP000261380"/>
    </source>
</evidence>
<reference evidence="1" key="1">
    <citation type="submission" date="2025-08" db="UniProtKB">
        <authorList>
            <consortium name="Ensembl"/>
        </authorList>
    </citation>
    <scope>IDENTIFICATION</scope>
</reference>
<protein>
    <recommendedName>
        <fullName evidence="3">Serine protease</fullName>
    </recommendedName>
</protein>
<dbReference type="Pfam" id="PF13365">
    <property type="entry name" value="Trypsin_2"/>
    <property type="match status" value="1"/>
</dbReference>
<dbReference type="PANTHER" id="PTHR14389">
    <property type="entry name" value="SI:CH1073-475A24.1"/>
    <property type="match status" value="1"/>
</dbReference>
<dbReference type="AlphaFoldDB" id="A0A3B5LH72"/>
<dbReference type="Ensembl" id="ENSXCOT00000010329.1">
    <property type="protein sequence ID" value="ENSXCOP00000010207.1"/>
    <property type="gene ID" value="ENSXCOG00000007743.1"/>
</dbReference>
<dbReference type="STRING" id="32473.ENSXCOP00000010207"/>
<organism evidence="1 2">
    <name type="scientific">Xiphophorus couchianus</name>
    <name type="common">Monterrey platyfish</name>
    <dbReference type="NCBI Taxonomy" id="32473"/>
    <lineage>
        <taxon>Eukaryota</taxon>
        <taxon>Metazoa</taxon>
        <taxon>Chordata</taxon>
        <taxon>Craniata</taxon>
        <taxon>Vertebrata</taxon>
        <taxon>Euteleostomi</taxon>
        <taxon>Actinopterygii</taxon>
        <taxon>Neopterygii</taxon>
        <taxon>Teleostei</taxon>
        <taxon>Neoteleostei</taxon>
        <taxon>Acanthomorphata</taxon>
        <taxon>Ovalentaria</taxon>
        <taxon>Atherinomorphae</taxon>
        <taxon>Cyprinodontiformes</taxon>
        <taxon>Poeciliidae</taxon>
        <taxon>Poeciliinae</taxon>
        <taxon>Xiphophorus</taxon>
    </lineage>
</organism>
<dbReference type="GO" id="GO:0005634">
    <property type="term" value="C:nucleus"/>
    <property type="evidence" value="ECO:0007669"/>
    <property type="project" value="TreeGrafter"/>
</dbReference>
<name>A0A3B5LH72_9TELE</name>
<dbReference type="InterPro" id="IPR009003">
    <property type="entry name" value="Peptidase_S1_PA"/>
</dbReference>
<dbReference type="GO" id="GO:0000785">
    <property type="term" value="C:chromatin"/>
    <property type="evidence" value="ECO:0007669"/>
    <property type="project" value="TreeGrafter"/>
</dbReference>
<evidence type="ECO:0008006" key="3">
    <source>
        <dbReference type="Google" id="ProtNLM"/>
    </source>
</evidence>
<dbReference type="SUPFAM" id="SSF50494">
    <property type="entry name" value="Trypsin-like serine proteases"/>
    <property type="match status" value="1"/>
</dbReference>
<evidence type="ECO:0000313" key="1">
    <source>
        <dbReference type="Ensembl" id="ENSXCOP00000010207.1"/>
    </source>
</evidence>
<dbReference type="PANTHER" id="PTHR14389:SF3">
    <property type="entry name" value="PROTEIN FAM111A-LIKE"/>
    <property type="match status" value="1"/>
</dbReference>
<sequence>MVKKSNVKFKMGNLCKWRTSVDVINCLYTQWCEVTKQEGQPDSIEVKENLIIKVGEGNDSYAVATHFPCSLLAKRKCLTLTTSNNVIEKKQQQATVLQREKYSVFFIDKEGGKNTKSKTNEIFRCNNIQQFRYFCVYGRKGMPVEEALGQDGRFVDGLPDFTLSDNETGDLTNSTEIIDNLHGRKFQICLPRKGKATNPSQQFPQLKAWMEIRFTDDSFEKTLKLKKENFGKIQNSFSEVHTVRELLELSKSICLLNIEEKNNSGLTELKKSVKGTGFVLFDNFVLTNAHLFKPWENLYNWRNYLTITAEFNFENKPGMKYQATLVGESEDLDFALLELNQIPDLKELKEKHPGLLKIFGPVPLPVYDSGACIIGHPAGGVKKMDITCIIRKEDRKQRVKENLGSYEPFIVCSTNYQIKRDPSAEKCVTYNSFMYHGSSGSPVFDASGRVFGLHSGGFFYNNVIPGHSVMEFCYPLLDAVMKRDNMKIYNHNINI</sequence>
<keyword evidence="2" id="KW-1185">Reference proteome</keyword>
<dbReference type="Gene3D" id="2.40.10.10">
    <property type="entry name" value="Trypsin-like serine proteases"/>
    <property type="match status" value="2"/>
</dbReference>
<dbReference type="InterPro" id="IPR043504">
    <property type="entry name" value="Peptidase_S1_PA_chymotrypsin"/>
</dbReference>
<reference evidence="1" key="2">
    <citation type="submission" date="2025-09" db="UniProtKB">
        <authorList>
            <consortium name="Ensembl"/>
        </authorList>
    </citation>
    <scope>IDENTIFICATION</scope>
</reference>